<gene>
    <name evidence="2" type="ORF">A3C19_01065</name>
</gene>
<protein>
    <submittedName>
        <fullName evidence="2">Uncharacterized protein</fullName>
    </submittedName>
</protein>
<proteinExistence type="predicted"/>
<evidence type="ECO:0000313" key="3">
    <source>
        <dbReference type="Proteomes" id="UP000178532"/>
    </source>
</evidence>
<dbReference type="AlphaFoldDB" id="A0A1F6DMK4"/>
<evidence type="ECO:0000313" key="2">
    <source>
        <dbReference type="EMBL" id="OGG62557.1"/>
    </source>
</evidence>
<dbReference type="Proteomes" id="UP000178532">
    <property type="component" value="Unassembled WGS sequence"/>
</dbReference>
<evidence type="ECO:0000256" key="1">
    <source>
        <dbReference type="SAM" id="MobiDB-lite"/>
    </source>
</evidence>
<feature type="region of interest" description="Disordered" evidence="1">
    <location>
        <begin position="92"/>
        <end position="112"/>
    </location>
</feature>
<accession>A0A1F6DMK4</accession>
<dbReference type="EMBL" id="MFLI01000006">
    <property type="protein sequence ID" value="OGG62557.1"/>
    <property type="molecule type" value="Genomic_DNA"/>
</dbReference>
<organism evidence="2 3">
    <name type="scientific">Candidatus Kaiserbacteria bacterium RIFCSPHIGHO2_02_FULL_54_22</name>
    <dbReference type="NCBI Taxonomy" id="1798495"/>
    <lineage>
        <taxon>Bacteria</taxon>
        <taxon>Candidatus Kaiseribacteriota</taxon>
    </lineage>
</organism>
<reference evidence="2 3" key="1">
    <citation type="journal article" date="2016" name="Nat. Commun.">
        <title>Thousands of microbial genomes shed light on interconnected biogeochemical processes in an aquifer system.</title>
        <authorList>
            <person name="Anantharaman K."/>
            <person name="Brown C.T."/>
            <person name="Hug L.A."/>
            <person name="Sharon I."/>
            <person name="Castelle C.J."/>
            <person name="Probst A.J."/>
            <person name="Thomas B.C."/>
            <person name="Singh A."/>
            <person name="Wilkins M.J."/>
            <person name="Karaoz U."/>
            <person name="Brodie E.L."/>
            <person name="Williams K.H."/>
            <person name="Hubbard S.S."/>
            <person name="Banfield J.F."/>
        </authorList>
    </citation>
    <scope>NUCLEOTIDE SEQUENCE [LARGE SCALE GENOMIC DNA]</scope>
</reference>
<comment type="caution">
    <text evidence="2">The sequence shown here is derived from an EMBL/GenBank/DDBJ whole genome shotgun (WGS) entry which is preliminary data.</text>
</comment>
<name>A0A1F6DMK4_9BACT</name>
<dbReference type="STRING" id="1798495.A3C19_01065"/>
<sequence>MKKETYNLGKSDKILVFMYELKNDGRPKINYEDLVVGLFKRFPQDFHLKGYTEYPDSDLIDKPLYQFKKKGYLNISNKVFSLTDRGAEFAEELSRKNDMQPESSKDQLSRTAETEVSRIKSLEGFELYIQHQKDKLSDNDFYSYLGVTVRTSKNTFIGRLESMNAVMEDLRTRTDNPLYASVVSYHDFLQSKHQDIITFFTK</sequence>